<sequence length="121" mass="13765">MKMTGDTARTIPDDVCAAFMAFDDDYLADVFRLWDCDLKCWHEPIAMIFRFERDDILVWNEDGALRCRRGAVNLDEAENVLPSSFKTGAAEGSCLCWASDDLRRRFVGMTNICRELTGSLI</sequence>
<dbReference type="Proteomes" id="UP000501727">
    <property type="component" value="Chromosome"/>
</dbReference>
<dbReference type="EMBL" id="AP022829">
    <property type="protein sequence ID" value="BCA89412.1"/>
    <property type="molecule type" value="Genomic_DNA"/>
</dbReference>
<proteinExistence type="predicted"/>
<keyword evidence="2" id="KW-1185">Reference proteome</keyword>
<name>A0A6F8SMU7_9ACTN</name>
<evidence type="ECO:0000313" key="2">
    <source>
        <dbReference type="Proteomes" id="UP000501727"/>
    </source>
</evidence>
<evidence type="ECO:0000313" key="1">
    <source>
        <dbReference type="EMBL" id="BCA89412.1"/>
    </source>
</evidence>
<accession>A0A6F8SMU7</accession>
<organism evidence="1 2">
    <name type="scientific">Adlercreutzia hattorii</name>
    <dbReference type="NCBI Taxonomy" id="2707299"/>
    <lineage>
        <taxon>Bacteria</taxon>
        <taxon>Bacillati</taxon>
        <taxon>Actinomycetota</taxon>
        <taxon>Coriobacteriia</taxon>
        <taxon>Eggerthellales</taxon>
        <taxon>Eggerthellaceae</taxon>
        <taxon>Adlercreutzia</taxon>
    </lineage>
</organism>
<dbReference type="KEGG" id="ahat:ADCFC_20310"/>
<dbReference type="AlphaFoldDB" id="A0A6F8SMU7"/>
<protein>
    <submittedName>
        <fullName evidence="1">Uncharacterized protein</fullName>
    </submittedName>
</protein>
<reference evidence="2" key="1">
    <citation type="journal article" date="2020" name="Microbiol. Resour. Announc.">
        <title>Complete Genome Sequence of Adlercreutzia sp. Strain 8CFCBH1, a Potent Producer of Equol, Isolated from Healthy Japanese Feces.</title>
        <authorList>
            <person name="Ogata Y."/>
            <person name="Sakamoto M."/>
            <person name="Ohkuma M."/>
            <person name="Hattori M."/>
            <person name="Suda W."/>
        </authorList>
    </citation>
    <scope>NUCLEOTIDE SEQUENCE [LARGE SCALE GENOMIC DNA]</scope>
    <source>
        <strain evidence="2">8CFCBH1</strain>
    </source>
</reference>
<reference evidence="2" key="2">
    <citation type="submission" date="2020-03" db="EMBL/GenBank/DDBJ databases">
        <title>Complete Genome Sequence of Adlercreutzia sp. strain 8CFCBH1 Producing Equol, Isolated from Healthy Japanese Feces.</title>
        <authorList>
            <person name="Ogata Y."/>
            <person name="Sakamoto M."/>
            <person name="Ohkuma M."/>
            <person name="Hattori M."/>
            <person name="Suda W."/>
        </authorList>
    </citation>
    <scope>NUCLEOTIDE SEQUENCE [LARGE SCALE GENOMIC DNA]</scope>
    <source>
        <strain evidence="2">8CFCBH1</strain>
    </source>
</reference>
<gene>
    <name evidence="1" type="ORF">ADCFC_19090</name>
</gene>